<dbReference type="GO" id="GO:0009432">
    <property type="term" value="P:SOS response"/>
    <property type="evidence" value="ECO:0007669"/>
    <property type="project" value="TreeGrafter"/>
</dbReference>
<dbReference type="RefSeq" id="WP_099198567.1">
    <property type="nucleotide sequence ID" value="NZ_JBIRXA010000020.1"/>
</dbReference>
<keyword evidence="2" id="KW-0436">Ligase</keyword>
<sequence>MRICLLTPAPDHPLLADATALLKRRHQVESLDPATVTDFPARFPGPAALADVYLLKTRTPHALALARFLEERGAPVLNSAGSTELCQDRTAMAALALRAGLPFVATRTEPALARLALDGTPGPVVVKSRHSRRHDLVARVDDAGQLRALAGQWPDEPVVVQRFTPNDGWDHKLWVVAGRVFAGLRRSELAAPVLDKGTRSLALRELPDGWLDVVLRVGEVFALDVYGVDLLDDGGAPQIVDINAFPGIRGQAGAPEALADLALRTAAGSHRPRVLPGTV</sequence>
<evidence type="ECO:0000313" key="2">
    <source>
        <dbReference type="EMBL" id="PHQ52237.1"/>
    </source>
</evidence>
<dbReference type="AlphaFoldDB" id="A0A2G1XLX7"/>
<dbReference type="Pfam" id="PF08443">
    <property type="entry name" value="RimK"/>
    <property type="match status" value="1"/>
</dbReference>
<proteinExistence type="predicted"/>
<dbReference type="InterPro" id="IPR013651">
    <property type="entry name" value="ATP-grasp_RimK-type"/>
</dbReference>
<keyword evidence="3" id="KW-1185">Reference proteome</keyword>
<accession>A0A2G1XLX7</accession>
<dbReference type="PANTHER" id="PTHR21621">
    <property type="entry name" value="RIBOSOMAL PROTEIN S6 MODIFICATION PROTEIN"/>
    <property type="match status" value="1"/>
</dbReference>
<dbReference type="OrthoDB" id="4329754at2"/>
<name>A0A2G1XLX7_STRCJ</name>
<dbReference type="Gene3D" id="3.30.470.20">
    <property type="entry name" value="ATP-grasp fold, B domain"/>
    <property type="match status" value="1"/>
</dbReference>
<dbReference type="SUPFAM" id="SSF56059">
    <property type="entry name" value="Glutathione synthetase ATP-binding domain-like"/>
    <property type="match status" value="1"/>
</dbReference>
<evidence type="ECO:0000313" key="3">
    <source>
        <dbReference type="Proteomes" id="UP000222531"/>
    </source>
</evidence>
<dbReference type="Proteomes" id="UP000222531">
    <property type="component" value="Unassembled WGS sequence"/>
</dbReference>
<feature type="domain" description="ATP-grasp fold RimK-type" evidence="1">
    <location>
        <begin position="122"/>
        <end position="250"/>
    </location>
</feature>
<organism evidence="2 3">
    <name type="scientific">Streptomyces cinnamoneus</name>
    <name type="common">Streptoverticillium cinnamoneum</name>
    <dbReference type="NCBI Taxonomy" id="53446"/>
    <lineage>
        <taxon>Bacteria</taxon>
        <taxon>Bacillati</taxon>
        <taxon>Actinomycetota</taxon>
        <taxon>Actinomycetes</taxon>
        <taxon>Kitasatosporales</taxon>
        <taxon>Streptomycetaceae</taxon>
        <taxon>Streptomyces</taxon>
        <taxon>Streptomyces cinnamoneus group</taxon>
    </lineage>
</organism>
<dbReference type="Gene3D" id="3.40.50.20">
    <property type="match status" value="1"/>
</dbReference>
<comment type="caution">
    <text evidence="2">The sequence shown here is derived from an EMBL/GenBank/DDBJ whole genome shotgun (WGS) entry which is preliminary data.</text>
</comment>
<dbReference type="EMBL" id="NHZO01000093">
    <property type="protein sequence ID" value="PHQ52237.1"/>
    <property type="molecule type" value="Genomic_DNA"/>
</dbReference>
<reference evidence="2 3" key="1">
    <citation type="journal article" date="2017" name="Biochemistry">
        <title>Identification of the Biosynthetic Pathway for the Antibiotic Bicyclomycin.</title>
        <authorList>
            <person name="Patteson J."/>
            <person name="Cai W."/>
            <person name="Johnson R.A."/>
            <person name="Santa Maria K."/>
            <person name="Li B."/>
        </authorList>
    </citation>
    <scope>NUCLEOTIDE SEQUENCE [LARGE SCALE GENOMIC DNA]</scope>
    <source>
        <strain evidence="2 3">ATCC 21532</strain>
    </source>
</reference>
<evidence type="ECO:0000259" key="1">
    <source>
        <dbReference type="Pfam" id="PF08443"/>
    </source>
</evidence>
<gene>
    <name evidence="2" type="ORF">BLA24_08720</name>
</gene>
<protein>
    <submittedName>
        <fullName evidence="2">Alpha-L-glutamate ligase</fullName>
    </submittedName>
</protein>
<dbReference type="GO" id="GO:0005737">
    <property type="term" value="C:cytoplasm"/>
    <property type="evidence" value="ECO:0007669"/>
    <property type="project" value="TreeGrafter"/>
</dbReference>
<dbReference type="PANTHER" id="PTHR21621:SF0">
    <property type="entry name" value="BETA-CITRYLGLUTAMATE SYNTHASE B-RELATED"/>
    <property type="match status" value="1"/>
</dbReference>
<dbReference type="GO" id="GO:0018169">
    <property type="term" value="F:ribosomal S6-glutamic acid ligase activity"/>
    <property type="evidence" value="ECO:0007669"/>
    <property type="project" value="TreeGrafter"/>
</dbReference>